<dbReference type="InterPro" id="IPR050570">
    <property type="entry name" value="Cell_wall_metabolism_enzyme"/>
</dbReference>
<dbReference type="SUPFAM" id="SSF51261">
    <property type="entry name" value="Duplicated hybrid motif"/>
    <property type="match status" value="1"/>
</dbReference>
<accession>A0A0E2Z0H1</accession>
<comment type="caution">
    <text evidence="2">The sequence shown here is derived from an EMBL/GenBank/DDBJ whole genome shotgun (WGS) entry which is preliminary data.</text>
</comment>
<name>A0A0E2Z0H1_9GAMM</name>
<sequence>MIHGLMGLLGFGWLFLSSAWRAEPALEFKGILQQGSLVIGQTEPGTQIFLDGRQVRVSKDGKFLIGFGRDAKPESILKLVTPDGTYETRELKVAQRQYQIQRIEGLPSRKVTPRTEDLARIRQEAALVRKARELDDSRTGFLSGFIWPVQGTISGVYGSQRILNGQPRRPHYGIDIAAPIGTPVRAPADGLVTLVHSGMFFSGGTLILDHGYGLSSAFLHLHRILVKEGQQITQGEVIAEVGATGRVTGAHLDWRINLFQTRLDPQLLVAPMPTGATQ</sequence>
<evidence type="ECO:0000259" key="1">
    <source>
        <dbReference type="Pfam" id="PF01551"/>
    </source>
</evidence>
<evidence type="ECO:0000313" key="2">
    <source>
        <dbReference type="EMBL" id="KFI18691.1"/>
    </source>
</evidence>
<dbReference type="OrthoDB" id="9805070at2"/>
<evidence type="ECO:0000313" key="3">
    <source>
        <dbReference type="Proteomes" id="UP000028839"/>
    </source>
</evidence>
<gene>
    <name evidence="2" type="ORF">IB75_12965</name>
</gene>
<proteinExistence type="predicted"/>
<dbReference type="Pfam" id="PF01551">
    <property type="entry name" value="Peptidase_M23"/>
    <property type="match status" value="1"/>
</dbReference>
<dbReference type="FunFam" id="2.70.70.10:FF:000019">
    <property type="entry name" value="M23 family peptidase"/>
    <property type="match status" value="1"/>
</dbReference>
<dbReference type="CDD" id="cd12797">
    <property type="entry name" value="M23_peptidase"/>
    <property type="match status" value="1"/>
</dbReference>
<dbReference type="EMBL" id="JPGN01000075">
    <property type="protein sequence ID" value="KFI18691.1"/>
    <property type="molecule type" value="Genomic_DNA"/>
</dbReference>
<reference evidence="2 3" key="1">
    <citation type="submission" date="2014-07" db="EMBL/GenBank/DDBJ databases">
        <title>Comparative analysis of Nitrosococcus oceani genome inventories of strains from Pacific and Atlantic gyres.</title>
        <authorList>
            <person name="Lim C.K."/>
            <person name="Wang L."/>
            <person name="Sayavedra-Soto L.A."/>
            <person name="Klotz M.G."/>
        </authorList>
    </citation>
    <scope>NUCLEOTIDE SEQUENCE [LARGE SCALE GENOMIC DNA]</scope>
    <source>
        <strain evidence="2 3">C-27</strain>
    </source>
</reference>
<dbReference type="AlphaFoldDB" id="A0A0E2Z0H1"/>
<dbReference type="HOGENOM" id="CLU_029425_5_5_6"/>
<protein>
    <submittedName>
        <fullName evidence="2">Peptidase M23</fullName>
    </submittedName>
</protein>
<dbReference type="Proteomes" id="UP000028839">
    <property type="component" value="Unassembled WGS sequence"/>
</dbReference>
<feature type="domain" description="M23ase beta-sheet core" evidence="1">
    <location>
        <begin position="170"/>
        <end position="265"/>
    </location>
</feature>
<dbReference type="InterPro" id="IPR011055">
    <property type="entry name" value="Dup_hybrid_motif"/>
</dbReference>
<dbReference type="PANTHER" id="PTHR21666:SF285">
    <property type="entry name" value="M23 FAMILY METALLOPEPTIDASE"/>
    <property type="match status" value="1"/>
</dbReference>
<dbReference type="PANTHER" id="PTHR21666">
    <property type="entry name" value="PEPTIDASE-RELATED"/>
    <property type="match status" value="1"/>
</dbReference>
<organism evidence="2 3">
    <name type="scientific">Nitrosococcus oceani C-27</name>
    <dbReference type="NCBI Taxonomy" id="314279"/>
    <lineage>
        <taxon>Bacteria</taxon>
        <taxon>Pseudomonadati</taxon>
        <taxon>Pseudomonadota</taxon>
        <taxon>Gammaproteobacteria</taxon>
        <taxon>Chromatiales</taxon>
        <taxon>Chromatiaceae</taxon>
        <taxon>Nitrosococcus</taxon>
    </lineage>
</organism>
<dbReference type="GO" id="GO:0004222">
    <property type="term" value="F:metalloendopeptidase activity"/>
    <property type="evidence" value="ECO:0007669"/>
    <property type="project" value="TreeGrafter"/>
</dbReference>
<dbReference type="InterPro" id="IPR016047">
    <property type="entry name" value="M23ase_b-sheet_dom"/>
</dbReference>
<dbReference type="Gene3D" id="2.70.70.10">
    <property type="entry name" value="Glucose Permease (Domain IIA)"/>
    <property type="match status" value="1"/>
</dbReference>